<evidence type="ECO:0000256" key="2">
    <source>
        <dbReference type="SAM" id="Phobius"/>
    </source>
</evidence>
<protein>
    <submittedName>
        <fullName evidence="4">VanW family protein</fullName>
    </submittedName>
</protein>
<evidence type="ECO:0000313" key="4">
    <source>
        <dbReference type="EMBL" id="KNF10142.1"/>
    </source>
</evidence>
<dbReference type="PANTHER" id="PTHR35788">
    <property type="entry name" value="EXPORTED PROTEIN-RELATED"/>
    <property type="match status" value="1"/>
</dbReference>
<evidence type="ECO:0000313" key="5">
    <source>
        <dbReference type="Proteomes" id="UP000037267"/>
    </source>
</evidence>
<evidence type="ECO:0000259" key="3">
    <source>
        <dbReference type="PROSITE" id="PS51109"/>
    </source>
</evidence>
<keyword evidence="5" id="KW-1185">Reference proteome</keyword>
<dbReference type="Pfam" id="PF12229">
    <property type="entry name" value="PG_binding_4"/>
    <property type="match status" value="1"/>
</dbReference>
<feature type="domain" description="G5" evidence="3">
    <location>
        <begin position="366"/>
        <end position="444"/>
    </location>
</feature>
<keyword evidence="1" id="KW-0732">Signal</keyword>
<keyword evidence="2" id="KW-1133">Transmembrane helix</keyword>
<dbReference type="Gene3D" id="2.20.230.10">
    <property type="entry name" value="Resuscitation-promoting factor rpfb"/>
    <property type="match status" value="1"/>
</dbReference>
<dbReference type="InterPro" id="IPR007391">
    <property type="entry name" value="Vancomycin_resist_VanW"/>
</dbReference>
<dbReference type="STRING" id="1503.CLPU_1c03070"/>
<dbReference type="AlphaFoldDB" id="A0A0L0WF81"/>
<reference evidence="5" key="1">
    <citation type="submission" date="2015-07" db="EMBL/GenBank/DDBJ databases">
        <title>Draft genome sequence of the purine-degrading Gottschalkia purinilyticum DSM 1384 (formerly Clostridium purinilyticum).</title>
        <authorList>
            <person name="Poehlein A."/>
            <person name="Schiel-Bengelsdorf B."/>
            <person name="Bengelsdorf F.R."/>
            <person name="Daniel R."/>
            <person name="Duerre P."/>
        </authorList>
    </citation>
    <scope>NUCLEOTIDE SEQUENCE [LARGE SCALE GENOMIC DNA]</scope>
    <source>
        <strain evidence="5">DSM 1384</strain>
    </source>
</reference>
<dbReference type="RefSeq" id="WP_050353865.1">
    <property type="nucleotide sequence ID" value="NZ_LGSS01000001.1"/>
</dbReference>
<gene>
    <name evidence="4" type="ORF">CLPU_1c03070</name>
</gene>
<feature type="transmembrane region" description="Helical" evidence="2">
    <location>
        <begin position="12"/>
        <end position="31"/>
    </location>
</feature>
<dbReference type="PANTHER" id="PTHR35788:SF1">
    <property type="entry name" value="EXPORTED PROTEIN"/>
    <property type="match status" value="1"/>
</dbReference>
<dbReference type="Proteomes" id="UP000037267">
    <property type="component" value="Unassembled WGS sequence"/>
</dbReference>
<proteinExistence type="predicted"/>
<dbReference type="InterPro" id="IPR052913">
    <property type="entry name" value="Glycopeptide_resist_protein"/>
</dbReference>
<organism evidence="4 5">
    <name type="scientific">Gottschalkia purinilytica</name>
    <name type="common">Clostridium purinilyticum</name>
    <dbReference type="NCBI Taxonomy" id="1503"/>
    <lineage>
        <taxon>Bacteria</taxon>
        <taxon>Bacillati</taxon>
        <taxon>Bacillota</taxon>
        <taxon>Tissierellia</taxon>
        <taxon>Tissierellales</taxon>
        <taxon>Gottschalkiaceae</taxon>
        <taxon>Gottschalkia</taxon>
    </lineage>
</organism>
<dbReference type="PATRIC" id="fig|1503.3.peg.1183"/>
<dbReference type="Pfam" id="PF04294">
    <property type="entry name" value="VanW"/>
    <property type="match status" value="1"/>
</dbReference>
<sequence length="444" mass="49649">MEINSSTIKKIILIFFILLIITIGIFSYSILSKKTIYNGVTVNGVSVGTLNTIDAETRLKEQLDKAVKSKQVLLQHDSYKKDVKYKDLGITYDYSKGVKEAFDIGRKGNIVKRLRDIISVSFNGKNISMDIVKDENKINDLISSIKKDVNKDKKEAKIQYSNGQFTITPEESGLEVDEKKLKSEIIDKIENEDFIKIPVNEVKPTVTKETLSQIKTEIGSFSTTFGTNDANRVHNIRLVSSKIDGKTIMPGEVFSFNKTTGPRSKSAGYKDATIIVNGEFVPGEGGGVCQVSSTLYNAAVLSNTQIVARTHHALPVGYVPHGQDATVAYDYLDLKFKNTFDWPIYIKADVMGNQLLIKLFGKEKNPNRVIKMESEIVERVKPTVETIIDKSLKPGQSVVSQKGRVGYRVNTYKVTYENGAVVEKGLLHKDYYKPKKQIIRKGSK</sequence>
<dbReference type="OrthoDB" id="9797191at2"/>
<keyword evidence="2" id="KW-0472">Membrane</keyword>
<dbReference type="PROSITE" id="PS51109">
    <property type="entry name" value="G5"/>
    <property type="match status" value="1"/>
</dbReference>
<dbReference type="InterPro" id="IPR022029">
    <property type="entry name" value="YoaR-like_PG-bd"/>
</dbReference>
<dbReference type="Pfam" id="PF07501">
    <property type="entry name" value="G5"/>
    <property type="match status" value="1"/>
</dbReference>
<dbReference type="EMBL" id="LGSS01000001">
    <property type="protein sequence ID" value="KNF10142.1"/>
    <property type="molecule type" value="Genomic_DNA"/>
</dbReference>
<dbReference type="SMART" id="SM01208">
    <property type="entry name" value="G5"/>
    <property type="match status" value="1"/>
</dbReference>
<comment type="caution">
    <text evidence="4">The sequence shown here is derived from an EMBL/GenBank/DDBJ whole genome shotgun (WGS) entry which is preliminary data.</text>
</comment>
<dbReference type="InterPro" id="IPR011098">
    <property type="entry name" value="G5_dom"/>
</dbReference>
<evidence type="ECO:0000256" key="1">
    <source>
        <dbReference type="ARBA" id="ARBA00022729"/>
    </source>
</evidence>
<accession>A0A0L0WF81</accession>
<keyword evidence="2" id="KW-0812">Transmembrane</keyword>
<name>A0A0L0WF81_GOTPU</name>